<comment type="similarity">
    <text evidence="1">Belongs to the type-I restriction system S methylase family.</text>
</comment>
<evidence type="ECO:0000313" key="6">
    <source>
        <dbReference type="Proteomes" id="UP000679008"/>
    </source>
</evidence>
<dbReference type="PANTHER" id="PTHR30408:SF13">
    <property type="entry name" value="TYPE I RESTRICTION ENZYME HINDI SPECIFICITY SUBUNIT"/>
    <property type="match status" value="1"/>
</dbReference>
<dbReference type="Proteomes" id="UP000679008">
    <property type="component" value="Unassembled WGS sequence"/>
</dbReference>
<keyword evidence="2" id="KW-0680">Restriction system</keyword>
<protein>
    <submittedName>
        <fullName evidence="5">Restriction endonuclease subunit S</fullName>
        <ecNumber evidence="5">3.1.21.-</ecNumber>
    </submittedName>
</protein>
<dbReference type="Gene3D" id="3.90.220.20">
    <property type="entry name" value="DNA methylase specificity domains"/>
    <property type="match status" value="2"/>
</dbReference>
<dbReference type="SUPFAM" id="SSF116734">
    <property type="entry name" value="DNA methylase specificity domain"/>
    <property type="match status" value="2"/>
</dbReference>
<keyword evidence="5" id="KW-0540">Nuclease</keyword>
<evidence type="ECO:0000256" key="2">
    <source>
        <dbReference type="ARBA" id="ARBA00022747"/>
    </source>
</evidence>
<evidence type="ECO:0000259" key="4">
    <source>
        <dbReference type="Pfam" id="PF01420"/>
    </source>
</evidence>
<dbReference type="InterPro" id="IPR044946">
    <property type="entry name" value="Restrct_endonuc_typeI_TRD_sf"/>
</dbReference>
<proteinExistence type="inferred from homology"/>
<dbReference type="EC" id="3.1.21.-" evidence="5"/>
<dbReference type="InterPro" id="IPR052021">
    <property type="entry name" value="Type-I_RS_S_subunit"/>
</dbReference>
<dbReference type="EMBL" id="JAGPXB010000002">
    <property type="protein sequence ID" value="MBQ0907765.1"/>
    <property type="molecule type" value="Genomic_DNA"/>
</dbReference>
<gene>
    <name evidence="5" type="ORF">KBJ98_03505</name>
</gene>
<dbReference type="GO" id="GO:0004519">
    <property type="term" value="F:endonuclease activity"/>
    <property type="evidence" value="ECO:0007669"/>
    <property type="project" value="UniProtKB-KW"/>
</dbReference>
<evidence type="ECO:0000313" key="5">
    <source>
        <dbReference type="EMBL" id="MBQ0907765.1"/>
    </source>
</evidence>
<feature type="domain" description="Type I restriction modification DNA specificity" evidence="4">
    <location>
        <begin position="56"/>
        <end position="188"/>
    </location>
</feature>
<dbReference type="PANTHER" id="PTHR30408">
    <property type="entry name" value="TYPE-1 RESTRICTION ENZYME ECOKI SPECIFICITY PROTEIN"/>
    <property type="match status" value="1"/>
</dbReference>
<keyword evidence="5" id="KW-0255">Endonuclease</keyword>
<comment type="caution">
    <text evidence="5">The sequence shown here is derived from an EMBL/GenBank/DDBJ whole genome shotgun (WGS) entry which is preliminary data.</text>
</comment>
<dbReference type="CDD" id="cd17495">
    <property type="entry name" value="RMtype1_S_Cep9333ORF4827P-TRD2-CR2_like"/>
    <property type="match status" value="1"/>
</dbReference>
<name>A0ABS5D165_9FLAO</name>
<evidence type="ECO:0000256" key="1">
    <source>
        <dbReference type="ARBA" id="ARBA00010923"/>
    </source>
</evidence>
<dbReference type="GO" id="GO:0016787">
    <property type="term" value="F:hydrolase activity"/>
    <property type="evidence" value="ECO:0007669"/>
    <property type="project" value="UniProtKB-KW"/>
</dbReference>
<keyword evidence="3" id="KW-0238">DNA-binding</keyword>
<organism evidence="5 6">
    <name type="scientific">Flavobacterium erciyesense</name>
    <dbReference type="NCBI Taxonomy" id="2825842"/>
    <lineage>
        <taxon>Bacteria</taxon>
        <taxon>Pseudomonadati</taxon>
        <taxon>Bacteroidota</taxon>
        <taxon>Flavobacteriia</taxon>
        <taxon>Flavobacteriales</taxon>
        <taxon>Flavobacteriaceae</taxon>
        <taxon>Flavobacterium</taxon>
    </lineage>
</organism>
<keyword evidence="5" id="KW-0378">Hydrolase</keyword>
<reference evidence="5 6" key="1">
    <citation type="submission" date="2021-04" db="EMBL/GenBank/DDBJ databases">
        <title>Description of novel Flavobacterium sp. F-328.</title>
        <authorList>
            <person name="Saticioglu I.B."/>
        </authorList>
    </citation>
    <scope>NUCLEOTIDE SEQUENCE [LARGE SCALE GENOMIC DNA]</scope>
    <source>
        <strain evidence="5 6">F-328</strain>
    </source>
</reference>
<accession>A0ABS5D165</accession>
<dbReference type="RefSeq" id="WP_210788300.1">
    <property type="nucleotide sequence ID" value="NZ_JAGPXB010000002.1"/>
</dbReference>
<dbReference type="Pfam" id="PF01420">
    <property type="entry name" value="Methylase_S"/>
    <property type="match status" value="2"/>
</dbReference>
<evidence type="ECO:0000256" key="3">
    <source>
        <dbReference type="ARBA" id="ARBA00023125"/>
    </source>
</evidence>
<feature type="domain" description="Type I restriction modification DNA specificity" evidence="4">
    <location>
        <begin position="229"/>
        <end position="372"/>
    </location>
</feature>
<dbReference type="InterPro" id="IPR000055">
    <property type="entry name" value="Restrct_endonuc_typeI_TRD"/>
</dbReference>
<keyword evidence="6" id="KW-1185">Reference proteome</keyword>
<sequence length="639" mass="73314">MSKVMTLMNDLIELISMGPFGSDIKVDNFISDGVPVLNGSNVSSIKLTETSFKYVSPEKAKALKKANAKRGDIIITHRGTVGQISYIPDNSKYDNYVISQSQFRVSLKRDLVDPIYFTYYFHTDEGQKRLLSFKSHVGVPALAQATTNFRLLEFPLIPLNEQQKIAKVLSDLDAKIELNNRINAELEAMAKTLYDYWFVQFDFPDSNGKSYKTSGGKMVWNEELKREIPERWEAGELKDIANITMGQSPPGESYNDEGNGMIFYQGCTDFGNRYPTIRKFTTSPTRFAKQGDILLSVRAPVGTLNISKEDCCIGRGLACLNSKNDAITYLFGVMVNLKQTFDRRNASGTTFGSITKDDLFSLPVIIPNEKTVRAFQNLVFPAFEKQNKIELENIELASLRDWLLPMLMNGQVSVGDVAEELRMVAEPIEIYQKTEKKIVEKVKKVKIIPIKLNPVDVYKRTLLAAEIVFQLKDTYTLGHLKLQKMLYLCQEIENMALPMKFLKQAMGPYDNQLARSLDKQFIEKKWFMYQKNESLKYKPLENCGKHRNDFNKYFEEQVEGINYLIKKFSKFTSNQIEAVATLYACWKEAIDNNELINDKLIISSFYKWSKEKEKFKEENLVKALDWMRKNGVEPKNQID</sequence>